<dbReference type="GO" id="GO:0016301">
    <property type="term" value="F:kinase activity"/>
    <property type="evidence" value="ECO:0007669"/>
    <property type="project" value="UniProtKB-KW"/>
</dbReference>
<keyword evidence="1" id="KW-0808">Transferase</keyword>
<accession>A0A0A1XLA5</accession>
<evidence type="ECO:0000313" key="1">
    <source>
        <dbReference type="EMBL" id="JAD11670.1"/>
    </source>
</evidence>
<reference evidence="1" key="1">
    <citation type="submission" date="2014-11" db="EMBL/GenBank/DDBJ databases">
        <authorList>
            <person name="Geib S."/>
        </authorList>
    </citation>
    <scope>NUCLEOTIDE SEQUENCE</scope>
</reference>
<reference evidence="1" key="2">
    <citation type="journal article" date="2015" name="Gigascience">
        <title>Reconstructing a comprehensive transcriptome assembly of a white-pupal translocated strain of the pest fruit fly Bactrocera cucurbitae.</title>
        <authorList>
            <person name="Sim S.B."/>
            <person name="Calla B."/>
            <person name="Hall B."/>
            <person name="DeRego T."/>
            <person name="Geib S.M."/>
        </authorList>
    </citation>
    <scope>NUCLEOTIDE SEQUENCE</scope>
</reference>
<name>A0A0A1XLA5_ZEUCU</name>
<dbReference type="EMBL" id="GBXI01002622">
    <property type="protein sequence ID" value="JAD11670.1"/>
    <property type="molecule type" value="Transcribed_RNA"/>
</dbReference>
<keyword evidence="1" id="KW-0418">Kinase</keyword>
<organism evidence="1">
    <name type="scientific">Zeugodacus cucurbitae</name>
    <name type="common">Melon fruit fly</name>
    <name type="synonym">Bactrocera cucurbitae</name>
    <dbReference type="NCBI Taxonomy" id="28588"/>
    <lineage>
        <taxon>Eukaryota</taxon>
        <taxon>Metazoa</taxon>
        <taxon>Ecdysozoa</taxon>
        <taxon>Arthropoda</taxon>
        <taxon>Hexapoda</taxon>
        <taxon>Insecta</taxon>
        <taxon>Pterygota</taxon>
        <taxon>Neoptera</taxon>
        <taxon>Endopterygota</taxon>
        <taxon>Diptera</taxon>
        <taxon>Brachycera</taxon>
        <taxon>Muscomorpha</taxon>
        <taxon>Tephritoidea</taxon>
        <taxon>Tephritidae</taxon>
        <taxon>Zeugodacus</taxon>
        <taxon>Zeugodacus</taxon>
    </lineage>
</organism>
<proteinExistence type="predicted"/>
<protein>
    <submittedName>
        <fullName evidence="1">Phosphatidylinositol 3-kinase regulatory subunit gamma</fullName>
    </submittedName>
</protein>
<gene>
    <name evidence="1" type="primary">Pik3r3</name>
    <name evidence="1" type="ORF">g.7552</name>
</gene>
<dbReference type="AlphaFoldDB" id="A0A0A1XLA5"/>
<sequence>MENDFVIITERTAISLDQLMNFTITLYEAHCYTQVQLSRDFITKLLKELNAVQEKPEYIQTQIVRATNILETIEKSNANESKSWLDDERLALLNGTTQLFVDLNALAKSNDTASETVIMKKVVDNAELQVLFNHVDELVKTTERNYSAVLCQFFRFLGDEERKSFPIITNLYDEYQTASLEGKFKIILKLYEMFNHYKNK</sequence>